<comment type="function">
    <text evidence="7">Catalyzes the formation of 4-diphosphocytidyl-2-C-methyl-D-erythritol from CTP and 2-C-methyl-D-erythritol 4-phosphate (MEP).</text>
</comment>
<dbReference type="Gene3D" id="3.90.550.10">
    <property type="entry name" value="Spore Coat Polysaccharide Biosynthesis Protein SpsA, Chain A"/>
    <property type="match status" value="1"/>
</dbReference>
<comment type="caution">
    <text evidence="8">The sequence shown here is derived from an EMBL/GenBank/DDBJ whole genome shotgun (WGS) entry which is preliminary data.</text>
</comment>
<dbReference type="PANTHER" id="PTHR32125:SF4">
    <property type="entry name" value="2-C-METHYL-D-ERYTHRITOL 4-PHOSPHATE CYTIDYLYLTRANSFERASE, CHLOROPLASTIC"/>
    <property type="match status" value="1"/>
</dbReference>
<dbReference type="PROSITE" id="PS01295">
    <property type="entry name" value="ISPD"/>
    <property type="match status" value="1"/>
</dbReference>
<proteinExistence type="inferred from homology"/>
<dbReference type="InterPro" id="IPR034683">
    <property type="entry name" value="IspD/TarI"/>
</dbReference>
<evidence type="ECO:0000256" key="2">
    <source>
        <dbReference type="ARBA" id="ARBA00004787"/>
    </source>
</evidence>
<comment type="catalytic activity">
    <reaction evidence="1 7">
        <text>2-C-methyl-D-erythritol 4-phosphate + CTP + H(+) = 4-CDP-2-C-methyl-D-erythritol + diphosphate</text>
        <dbReference type="Rhea" id="RHEA:13429"/>
        <dbReference type="ChEBI" id="CHEBI:15378"/>
        <dbReference type="ChEBI" id="CHEBI:33019"/>
        <dbReference type="ChEBI" id="CHEBI:37563"/>
        <dbReference type="ChEBI" id="CHEBI:57823"/>
        <dbReference type="ChEBI" id="CHEBI:58262"/>
        <dbReference type="EC" id="2.7.7.60"/>
    </reaction>
</comment>
<dbReference type="InterPro" id="IPR050088">
    <property type="entry name" value="IspD/TarI_cytidylyltransf_bact"/>
</dbReference>
<dbReference type="EMBL" id="JACHXD010000004">
    <property type="protein sequence ID" value="MBB3118656.1"/>
    <property type="molecule type" value="Genomic_DNA"/>
</dbReference>
<dbReference type="GO" id="GO:0019288">
    <property type="term" value="P:isopentenyl diphosphate biosynthetic process, methylerythritol 4-phosphate pathway"/>
    <property type="evidence" value="ECO:0007669"/>
    <property type="project" value="UniProtKB-UniRule"/>
</dbReference>
<evidence type="ECO:0000256" key="3">
    <source>
        <dbReference type="ARBA" id="ARBA00009789"/>
    </source>
</evidence>
<dbReference type="InterPro" id="IPR029044">
    <property type="entry name" value="Nucleotide-diphossugar_trans"/>
</dbReference>
<feature type="site" description="Transition state stabilizer" evidence="7">
    <location>
        <position position="34"/>
    </location>
</feature>
<keyword evidence="5 7" id="KW-0548">Nucleotidyltransferase</keyword>
<dbReference type="NCBIfam" id="TIGR00453">
    <property type="entry name" value="ispD"/>
    <property type="match status" value="1"/>
</dbReference>
<dbReference type="GO" id="GO:0050518">
    <property type="term" value="F:2-C-methyl-D-erythritol 4-phosphate cytidylyltransferase activity"/>
    <property type="evidence" value="ECO:0007669"/>
    <property type="project" value="UniProtKB-UniRule"/>
</dbReference>
<comment type="similarity">
    <text evidence="3 7">Belongs to the IspD/TarI cytidylyltransferase family. IspD subfamily.</text>
</comment>
<name>A0A7W5FTJ8_9BURK</name>
<organism evidence="8 9">
    <name type="scientific">Pseudoduganella violacea</name>
    <dbReference type="NCBI Taxonomy" id="1715466"/>
    <lineage>
        <taxon>Bacteria</taxon>
        <taxon>Pseudomonadati</taxon>
        <taxon>Pseudomonadota</taxon>
        <taxon>Betaproteobacteria</taxon>
        <taxon>Burkholderiales</taxon>
        <taxon>Oxalobacteraceae</taxon>
        <taxon>Telluria group</taxon>
        <taxon>Pseudoduganella</taxon>
    </lineage>
</organism>
<dbReference type="Proteomes" id="UP000541535">
    <property type="component" value="Unassembled WGS sequence"/>
</dbReference>
<reference evidence="8 9" key="1">
    <citation type="submission" date="2020-08" db="EMBL/GenBank/DDBJ databases">
        <title>Genomic Encyclopedia of Type Strains, Phase III (KMG-III): the genomes of soil and plant-associated and newly described type strains.</title>
        <authorList>
            <person name="Whitman W."/>
        </authorList>
    </citation>
    <scope>NUCLEOTIDE SEQUENCE [LARGE SCALE GENOMIC DNA]</scope>
    <source>
        <strain evidence="8 9">CECT 8897</strain>
    </source>
</reference>
<dbReference type="InterPro" id="IPR018294">
    <property type="entry name" value="ISPD_synthase_CS"/>
</dbReference>
<gene>
    <name evidence="7" type="primary">ispD</name>
    <name evidence="8" type="ORF">FHS03_001701</name>
</gene>
<feature type="site" description="Positions MEP for the nucleophilic attack" evidence="7">
    <location>
        <position position="219"/>
    </location>
</feature>
<keyword evidence="4 7" id="KW-0808">Transferase</keyword>
<comment type="pathway">
    <text evidence="2 7">Isoprenoid biosynthesis; isopentenyl diphosphate biosynthesis via DXP pathway; isopentenyl diphosphate from 1-deoxy-D-xylulose 5-phosphate: step 2/6.</text>
</comment>
<dbReference type="EC" id="2.7.7.60" evidence="7"/>
<evidence type="ECO:0000256" key="5">
    <source>
        <dbReference type="ARBA" id="ARBA00022695"/>
    </source>
</evidence>
<evidence type="ECO:0000256" key="4">
    <source>
        <dbReference type="ARBA" id="ARBA00022679"/>
    </source>
</evidence>
<dbReference type="FunFam" id="3.90.550.10:FF:000003">
    <property type="entry name" value="2-C-methyl-D-erythritol 4-phosphate cytidylyltransferase"/>
    <property type="match status" value="1"/>
</dbReference>
<evidence type="ECO:0000313" key="9">
    <source>
        <dbReference type="Proteomes" id="UP000541535"/>
    </source>
</evidence>
<dbReference type="HAMAP" id="MF_00108">
    <property type="entry name" value="IspD"/>
    <property type="match status" value="1"/>
</dbReference>
<dbReference type="PANTHER" id="PTHR32125">
    <property type="entry name" value="2-C-METHYL-D-ERYTHRITOL 4-PHOSPHATE CYTIDYLYLTRANSFERASE, CHLOROPLASTIC"/>
    <property type="match status" value="1"/>
</dbReference>
<feature type="site" description="Transition state stabilizer" evidence="7">
    <location>
        <position position="27"/>
    </location>
</feature>
<dbReference type="UniPathway" id="UPA00056">
    <property type="reaction ID" value="UER00093"/>
</dbReference>
<dbReference type="CDD" id="cd02516">
    <property type="entry name" value="CDP-ME_synthetase"/>
    <property type="match status" value="1"/>
</dbReference>
<dbReference type="RefSeq" id="WP_183440577.1">
    <property type="nucleotide sequence ID" value="NZ_JACHXD010000004.1"/>
</dbReference>
<evidence type="ECO:0000256" key="7">
    <source>
        <dbReference type="HAMAP-Rule" id="MF_00108"/>
    </source>
</evidence>
<evidence type="ECO:0000256" key="6">
    <source>
        <dbReference type="ARBA" id="ARBA00023229"/>
    </source>
</evidence>
<evidence type="ECO:0000313" key="8">
    <source>
        <dbReference type="EMBL" id="MBB3118656.1"/>
    </source>
</evidence>
<keyword evidence="6 7" id="KW-0414">Isoprene biosynthesis</keyword>
<dbReference type="AlphaFoldDB" id="A0A7W5FTJ8"/>
<feature type="site" description="Positions MEP for the nucleophilic attack" evidence="7">
    <location>
        <position position="164"/>
    </location>
</feature>
<keyword evidence="9" id="KW-1185">Reference proteome</keyword>
<dbReference type="InterPro" id="IPR001228">
    <property type="entry name" value="IspD"/>
</dbReference>
<dbReference type="SUPFAM" id="SSF53448">
    <property type="entry name" value="Nucleotide-diphospho-sugar transferases"/>
    <property type="match status" value="1"/>
</dbReference>
<accession>A0A7W5FTJ8</accession>
<sequence>MTASDNKNPPRPVRYFALIPAAGVGARMAASTPKQYLALGGQPMLAHTLQAFLGSELIAHTYVVVSAEDGYIDSVAPPSGVTVLRCGGATRMDSVLNGLRALRAVAADGDMVLVHDAARPGLTPELIRKLIGEAGANPAGGLLALPVVDTVKSTRGGAVATIPRDGMWLAQTPQMFSYALLLRALSAAPDANAITDDASAVEMLGLSPQLVEGHPRNLKVTLPSDIRIAEMYLEQDKK</sequence>
<evidence type="ECO:0000256" key="1">
    <source>
        <dbReference type="ARBA" id="ARBA00001282"/>
    </source>
</evidence>
<dbReference type="Pfam" id="PF01128">
    <property type="entry name" value="IspD"/>
    <property type="match status" value="1"/>
</dbReference>
<protein>
    <recommendedName>
        <fullName evidence="7">2-C-methyl-D-erythritol 4-phosphate cytidylyltransferase</fullName>
        <ecNumber evidence="7">2.7.7.60</ecNumber>
    </recommendedName>
    <alternativeName>
        <fullName evidence="7">4-diphosphocytidyl-2C-methyl-D-erythritol synthase</fullName>
    </alternativeName>
    <alternativeName>
        <fullName evidence="7">MEP cytidylyltransferase</fullName>
        <shortName evidence="7">MCT</shortName>
    </alternativeName>
</protein>